<dbReference type="PANTHER" id="PTHR30336:SF4">
    <property type="entry name" value="ENVELOPE BIOGENESIS FACTOR ELYC"/>
    <property type="match status" value="1"/>
</dbReference>
<feature type="domain" description="DUF218" evidence="1">
    <location>
        <begin position="56"/>
        <end position="182"/>
    </location>
</feature>
<dbReference type="Pfam" id="PF02698">
    <property type="entry name" value="DUF218"/>
    <property type="match status" value="1"/>
</dbReference>
<keyword evidence="3" id="KW-1185">Reference proteome</keyword>
<dbReference type="OrthoDB" id="9812311at2"/>
<name>A0A9W7TZ50_9PROT</name>
<dbReference type="GO" id="GO:0000270">
    <property type="term" value="P:peptidoglycan metabolic process"/>
    <property type="evidence" value="ECO:0007669"/>
    <property type="project" value="TreeGrafter"/>
</dbReference>
<sequence>MALPLRRARFLRALRRLLLLAVWCGLLWTGGLFWFAASIPRSPPQPGSAEATRATDAIVVLTGGSGRLSTGLELLADGRAARLFVSGVYEGLEVQELLKRSRQFPGEMECCITLGYSADSTVGNAYETADWLRAQGFTSIRLVTANYHMMRSLLEFRMVIPEVAVVPHPVASPNVHLNDWWLWPGTANLLMTEYNKYLVTYARSLLVSVIGSR</sequence>
<gene>
    <name evidence="2" type="ORF">DS843_07260</name>
</gene>
<dbReference type="GO" id="GO:0043164">
    <property type="term" value="P:Gram-negative-bacterium-type cell wall biogenesis"/>
    <property type="evidence" value="ECO:0007669"/>
    <property type="project" value="TreeGrafter"/>
</dbReference>
<dbReference type="GO" id="GO:0005886">
    <property type="term" value="C:plasma membrane"/>
    <property type="evidence" value="ECO:0007669"/>
    <property type="project" value="TreeGrafter"/>
</dbReference>
<dbReference type="PANTHER" id="PTHR30336">
    <property type="entry name" value="INNER MEMBRANE PROTEIN, PROBABLE PERMEASE"/>
    <property type="match status" value="1"/>
</dbReference>
<comment type="caution">
    <text evidence="2">The sequence shown here is derived from an EMBL/GenBank/DDBJ whole genome shotgun (WGS) entry which is preliminary data.</text>
</comment>
<reference evidence="2 3" key="1">
    <citation type="submission" date="2018-07" db="EMBL/GenBank/DDBJ databases">
        <title>Genome sequence of Azospirillum sp. ATCC 49961.</title>
        <authorList>
            <person name="Sant'Anna F.H."/>
            <person name="Baldani J.I."/>
            <person name="Zilli J.E."/>
            <person name="Reis V.M."/>
            <person name="Hartmann A."/>
            <person name="Cruz L."/>
            <person name="de Souza E.M."/>
            <person name="de Oliveira Pedrosa F."/>
            <person name="Passaglia L.M.P."/>
        </authorList>
    </citation>
    <scope>NUCLEOTIDE SEQUENCE [LARGE SCALE GENOMIC DNA]</scope>
    <source>
        <strain evidence="2 3">ATCC 49961</strain>
    </source>
</reference>
<dbReference type="RefSeq" id="WP_149468229.1">
    <property type="nucleotide sequence ID" value="NZ_QOKW01000004.1"/>
</dbReference>
<dbReference type="AlphaFoldDB" id="A0A9W7TZ50"/>
<dbReference type="CDD" id="cd06259">
    <property type="entry name" value="YdcF-like"/>
    <property type="match status" value="1"/>
</dbReference>
<dbReference type="InterPro" id="IPR014729">
    <property type="entry name" value="Rossmann-like_a/b/a_fold"/>
</dbReference>
<evidence type="ECO:0000259" key="1">
    <source>
        <dbReference type="Pfam" id="PF02698"/>
    </source>
</evidence>
<accession>A0A9W7TZ50</accession>
<evidence type="ECO:0000313" key="2">
    <source>
        <dbReference type="EMBL" id="KAA0682330.1"/>
    </source>
</evidence>
<proteinExistence type="predicted"/>
<dbReference type="Gene3D" id="3.40.50.620">
    <property type="entry name" value="HUPs"/>
    <property type="match status" value="1"/>
</dbReference>
<organism evidence="2 3">
    <name type="scientific">Roseomonas genomospecies 6</name>
    <dbReference type="NCBI Taxonomy" id="214106"/>
    <lineage>
        <taxon>Bacteria</taxon>
        <taxon>Pseudomonadati</taxon>
        <taxon>Pseudomonadota</taxon>
        <taxon>Alphaproteobacteria</taxon>
        <taxon>Acetobacterales</taxon>
        <taxon>Roseomonadaceae</taxon>
        <taxon>Roseomonas</taxon>
    </lineage>
</organism>
<dbReference type="InterPro" id="IPR051599">
    <property type="entry name" value="Cell_Envelope_Assoc"/>
</dbReference>
<evidence type="ECO:0000313" key="3">
    <source>
        <dbReference type="Proteomes" id="UP000480854"/>
    </source>
</evidence>
<dbReference type="InterPro" id="IPR003848">
    <property type="entry name" value="DUF218"/>
</dbReference>
<protein>
    <submittedName>
        <fullName evidence="2">YdcF family protein</fullName>
    </submittedName>
</protein>
<dbReference type="EMBL" id="QOKW01000004">
    <property type="protein sequence ID" value="KAA0682330.1"/>
    <property type="molecule type" value="Genomic_DNA"/>
</dbReference>
<dbReference type="Proteomes" id="UP000480854">
    <property type="component" value="Unassembled WGS sequence"/>
</dbReference>